<organism evidence="1 2">
    <name type="scientific">Linderina macrospora</name>
    <dbReference type="NCBI Taxonomy" id="4868"/>
    <lineage>
        <taxon>Eukaryota</taxon>
        <taxon>Fungi</taxon>
        <taxon>Fungi incertae sedis</taxon>
        <taxon>Zoopagomycota</taxon>
        <taxon>Kickxellomycotina</taxon>
        <taxon>Kickxellomycetes</taxon>
        <taxon>Kickxellales</taxon>
        <taxon>Kickxellaceae</taxon>
        <taxon>Linderina</taxon>
    </lineage>
</organism>
<evidence type="ECO:0000313" key="2">
    <source>
        <dbReference type="Proteomes" id="UP001150603"/>
    </source>
</evidence>
<accession>A0ACC1JAA1</accession>
<comment type="caution">
    <text evidence="1">The sequence shown here is derived from an EMBL/GenBank/DDBJ whole genome shotgun (WGS) entry which is preliminary data.</text>
</comment>
<name>A0ACC1JAA1_9FUNG</name>
<evidence type="ECO:0000313" key="1">
    <source>
        <dbReference type="EMBL" id="KAJ1943909.1"/>
    </source>
</evidence>
<proteinExistence type="predicted"/>
<dbReference type="EMBL" id="JANBPW010001590">
    <property type="protein sequence ID" value="KAJ1943909.1"/>
    <property type="molecule type" value="Genomic_DNA"/>
</dbReference>
<gene>
    <name evidence="1" type="ORF">FBU59_002761</name>
</gene>
<dbReference type="Proteomes" id="UP001150603">
    <property type="component" value="Unassembled WGS sequence"/>
</dbReference>
<protein>
    <submittedName>
        <fullName evidence="1">Uncharacterized protein</fullName>
    </submittedName>
</protein>
<reference evidence="1" key="1">
    <citation type="submission" date="2022-07" db="EMBL/GenBank/DDBJ databases">
        <title>Phylogenomic reconstructions and comparative analyses of Kickxellomycotina fungi.</title>
        <authorList>
            <person name="Reynolds N.K."/>
            <person name="Stajich J.E."/>
            <person name="Barry K."/>
            <person name="Grigoriev I.V."/>
            <person name="Crous P."/>
            <person name="Smith M.E."/>
        </authorList>
    </citation>
    <scope>NUCLEOTIDE SEQUENCE</scope>
    <source>
        <strain evidence="1">NRRL 5244</strain>
    </source>
</reference>
<keyword evidence="2" id="KW-1185">Reference proteome</keyword>
<sequence>MFANAMTDNMLITEKVRALIDSCAVTSAPDLVAALSEAVLHAHNFAPAKPSSWISPGLPKNTHMSKFNVNGDKQVEVKWTDVAGKLMVFAAVLPAKEGDEPVVHTAQLSTAQYITKGTTFPLRLDCNNEEEFSQQLTAAVSNDALSQLTKTVINDIVRKVIPANDDTAGVKPSLLVAQDRDSSDFGNQGNPSGVFGNLGAVEKGPGNPLEIGRSDLDPLGGRLNDPASGGMFVGPGHSIFGGNQSREDRIPAGPSFLPPGAVPAGARFDPISPFGDTPRPARPGPSFGGRSGGSGGGPGGFSSGSGNNGGFFR</sequence>